<evidence type="ECO:0000256" key="1">
    <source>
        <dbReference type="ARBA" id="ARBA00022701"/>
    </source>
</evidence>
<evidence type="ECO:0000256" key="5">
    <source>
        <dbReference type="ARBA" id="ARBA00023175"/>
    </source>
</evidence>
<feature type="coiled-coil region" evidence="6">
    <location>
        <begin position="1035"/>
        <end position="1091"/>
    </location>
</feature>
<feature type="region of interest" description="Disordered" evidence="7">
    <location>
        <begin position="967"/>
        <end position="1011"/>
    </location>
</feature>
<evidence type="ECO:0000256" key="3">
    <source>
        <dbReference type="ARBA" id="ARBA00022840"/>
    </source>
</evidence>
<dbReference type="PANTHER" id="PTHR37739">
    <property type="entry name" value="KINESIN-LIKE PROTEIN KIN-12D"/>
    <property type="match status" value="1"/>
</dbReference>
<keyword evidence="5" id="KW-0505">Motor protein</keyword>
<name>Q4Q4E0_LEIMA</name>
<dbReference type="OMA" id="FAEIRSH"/>
<feature type="region of interest" description="Disordered" evidence="7">
    <location>
        <begin position="175"/>
        <end position="204"/>
    </location>
</feature>
<dbReference type="KEGG" id="lma:LMJF_33_0650"/>
<feature type="compositionally biased region" description="Polar residues" evidence="7">
    <location>
        <begin position="1391"/>
        <end position="1401"/>
    </location>
</feature>
<reference evidence="8 9" key="2">
    <citation type="journal article" date="2011" name="Genome Res.">
        <title>Chromosome and gene copy number variation allow major structural change between species and strains of Leishmania.</title>
        <authorList>
            <person name="Rogers M.B."/>
            <person name="Hilley J.D."/>
            <person name="Dickens N.J."/>
            <person name="Wilkes J."/>
            <person name="Bates P.A."/>
            <person name="Depledge D.P."/>
            <person name="Harris D."/>
            <person name="Her Y."/>
            <person name="Herzyk P."/>
            <person name="Imamura H."/>
            <person name="Otto T.D."/>
            <person name="Sanders M."/>
            <person name="Seeger K."/>
            <person name="Dujardin J.C."/>
            <person name="Berriman M."/>
            <person name="Smith D.F."/>
            <person name="Hertz-Fowler C."/>
            <person name="Mottram J.C."/>
        </authorList>
    </citation>
    <scope>NUCLEOTIDE SEQUENCE [LARGE SCALE GENOMIC DNA]</scope>
    <source>
        <strain evidence="9">MHOM/IL/81/Friedlin</strain>
    </source>
</reference>
<dbReference type="GO" id="GO:0005874">
    <property type="term" value="C:microtubule"/>
    <property type="evidence" value="ECO:0007669"/>
    <property type="project" value="UniProtKB-KW"/>
</dbReference>
<organism evidence="8 9">
    <name type="scientific">Leishmania major</name>
    <dbReference type="NCBI Taxonomy" id="5664"/>
    <lineage>
        <taxon>Eukaryota</taxon>
        <taxon>Discoba</taxon>
        <taxon>Euglenozoa</taxon>
        <taxon>Kinetoplastea</taxon>
        <taxon>Metakinetoplastina</taxon>
        <taxon>Trypanosomatida</taxon>
        <taxon>Trypanosomatidae</taxon>
        <taxon>Leishmaniinae</taxon>
        <taxon>Leishmania</taxon>
    </lineage>
</organism>
<evidence type="ECO:0000256" key="6">
    <source>
        <dbReference type="SAM" id="Coils"/>
    </source>
</evidence>
<sequence length="1401" mass="154165">MMRGASQLAARSVHLSAASRATAASLLSPLRFFGSKYTDDLGNYKRPNTYESRSAAHRHPTRKEMLEGQRTAAAASTNSASGTTEFSKAYAFAGEAEAEEPVQRCNKYEGLFKKKSEQRIAFTSNFREPDMKPILGAADEAPHPDMAWRHSSAPAAADRDETDVTRIYSKEEVRNMQQKGKVSTGEAAKVKTSSGGLGGISPAPETVQRTAAEVEAQAPEDDEDEFAEIRSHPFFMDMLRRVERNMIRFRKETRAAGRYSLEAVNECVRPLLQLTDYPLTARQLSHLSHSISPAVLKSSLRDRAACKHLQLYRSQDTDLLLDWSKEDFLRRRYESVHLSWEPMDVICRRFGWTPDMMSDRDYLLYFSAFPEYVEMAEMQTTAKGAPKAIPIDDPVARAAEDPIPASRLLLRRKASVDAEPSLTESIRLMGSPALATPAKGKKAQRMRQHGGDSVADYFGAVEATASAVDGDETAKLQHAAENVPPLRQASHPGGRTIREFSIPKSHLPEASKAPPAMPSETDMRSEASFDQKTFEELSNAYHNIKVENSLLRRRMLGTDSVDKAQEMQSKLASGRREQLRLEQELERMRELKRNTPISKNGPHFAVPRGQPQYPEAPEHTTEYSKNGNAVEDIDDDEIEQALKEFKENEALRLMERRSMATAARSAPSSSPDNAIATTTSADAAVDDGSEEVEEVIEVVEDEDEDLVASGDAAAVGPQTGAQDDALTAESEVDDSADAHYGASADAAANESPERGDQPWQDELSAAVEQHEAEMEEQGSDLTAAFSDTPATTPASRLEQLASLHDRLSSAADRARRYVATVQIRRQDVLKRLDCQLADANTKVEQLEDQLDAVEEEQTTLRDTLAREEAERKALEVETQLKAQRERRLAELEQQRERARLAQEAAARALERQKKAEREALEMEEELQRKLREVQAKLRDLHDGKSTANDSAAAGTPHASAAEELGVEDAAEEEHAVTAQAGSSPSRSRAPESAARVTASVLPAATEETPNAVEGVHDAFAAPASTGQFMCTPEQYDGLHLAAERLKREIAALEAQMEEAGDEDDETLMAVLAASRSDLEELEECIDSVQANAPWAATHDAKRAREKALSSEVASTDAHRLQSCIDNHRFQISLLEKRLQHASKKAVITKLKDRIAQARKSITHLRIEQDRLRRAGRDSMGLPQSMSIAETLAHELKDEEEARLEEAREASGEDNCGSPVAAKKSGLDTDAQTPDDDESYDAVSDATSPDLVGESPSAVHTPSAPNSDAEKLRLRLDSMVKDIQHLQDSIAAQERTTDYDDDETEVVLREMKDKLSQLLRLRDQVQRSLLEESVNSPDTAGGPTPVIRPASAAASAPPVVARGSAAVHSGPSTSQHRRLDRVPIASKRLRTTARSFTTQRHP</sequence>
<reference evidence="8 9" key="1">
    <citation type="journal article" date="2005" name="Science">
        <title>The genome of the kinetoplastid parasite, Leishmania major.</title>
        <authorList>
            <person name="Ivens A.C."/>
            <person name="Peacock C.S."/>
            <person name="Worthey E.A."/>
            <person name="Murphy L."/>
            <person name="Aggarwal G."/>
            <person name="Berriman M."/>
            <person name="Sisk E."/>
            <person name="Rajandream M.A."/>
            <person name="Adlem E."/>
            <person name="Aert R."/>
            <person name="Anupama A."/>
            <person name="Apostolou Z."/>
            <person name="Attipoe P."/>
            <person name="Bason N."/>
            <person name="Bauser C."/>
            <person name="Beck A."/>
            <person name="Beverley S.M."/>
            <person name="Bianchettin G."/>
            <person name="Borzym K."/>
            <person name="Bothe G."/>
            <person name="Bruschi C.V."/>
            <person name="Collins M."/>
            <person name="Cadag E."/>
            <person name="Ciarloni L."/>
            <person name="Clayton C."/>
            <person name="Coulson R.M."/>
            <person name="Cronin A."/>
            <person name="Cruz A.K."/>
            <person name="Davies R.M."/>
            <person name="De Gaudenzi J."/>
            <person name="Dobson D.E."/>
            <person name="Duesterhoeft A."/>
            <person name="Fazelina G."/>
            <person name="Fosker N."/>
            <person name="Frasch A.C."/>
            <person name="Fraser A."/>
            <person name="Fuchs M."/>
            <person name="Gabel C."/>
            <person name="Goble A."/>
            <person name="Goffeau A."/>
            <person name="Harris D."/>
            <person name="Hertz-Fowler C."/>
            <person name="Hilbert H."/>
            <person name="Horn D."/>
            <person name="Huang Y."/>
            <person name="Klages S."/>
            <person name="Knights A."/>
            <person name="Kube M."/>
            <person name="Larke N."/>
            <person name="Litvin L."/>
            <person name="Lord A."/>
            <person name="Louie T."/>
            <person name="Marra M."/>
            <person name="Masuy D."/>
            <person name="Matthews K."/>
            <person name="Michaeli S."/>
            <person name="Mottram J.C."/>
            <person name="Muller-Auer S."/>
            <person name="Munden H."/>
            <person name="Nelson S."/>
            <person name="Norbertczak H."/>
            <person name="Oliver K."/>
            <person name="O'neil S."/>
            <person name="Pentony M."/>
            <person name="Pohl T.M."/>
            <person name="Price C."/>
            <person name="Purnelle B."/>
            <person name="Quail M.A."/>
            <person name="Rabbinowitsch E."/>
            <person name="Reinhardt R."/>
            <person name="Rieger M."/>
            <person name="Rinta J."/>
            <person name="Robben J."/>
            <person name="Robertson L."/>
            <person name="Ruiz J.C."/>
            <person name="Rutter S."/>
            <person name="Saunders D."/>
            <person name="Schafer M."/>
            <person name="Schein J."/>
            <person name="Schwartz D.C."/>
            <person name="Seeger K."/>
            <person name="Seyler A."/>
            <person name="Sharp S."/>
            <person name="Shin H."/>
            <person name="Sivam D."/>
            <person name="Squares R."/>
            <person name="Squares S."/>
            <person name="Tosato V."/>
            <person name="Vogt C."/>
            <person name="Volckaert G."/>
            <person name="Wambutt R."/>
            <person name="Warren T."/>
            <person name="Wedler H."/>
            <person name="Woodward J."/>
            <person name="Zhou S."/>
            <person name="Zimmermann W."/>
            <person name="Smith D.F."/>
            <person name="Blackwell J.M."/>
            <person name="Stuart K.D."/>
            <person name="Barrell B."/>
            <person name="Myler P.J."/>
        </authorList>
    </citation>
    <scope>NUCLEOTIDE SEQUENCE [LARGE SCALE GENOMIC DNA]</scope>
    <source>
        <strain evidence="9">MHOM/IL/81/Friedlin</strain>
    </source>
</reference>
<feature type="region of interest" description="Disordered" evidence="7">
    <location>
        <begin position="940"/>
        <end position="959"/>
    </location>
</feature>
<dbReference type="GO" id="GO:0005524">
    <property type="term" value="F:ATP binding"/>
    <property type="evidence" value="ECO:0007669"/>
    <property type="project" value="UniProtKB-KW"/>
</dbReference>
<evidence type="ECO:0000313" key="8">
    <source>
        <dbReference type="EMBL" id="CAJ06070.1"/>
    </source>
</evidence>
<feature type="region of interest" description="Disordered" evidence="7">
    <location>
        <begin position="767"/>
        <end position="794"/>
    </location>
</feature>
<feature type="compositionally biased region" description="Low complexity" evidence="7">
    <location>
        <begin position="1347"/>
        <end position="1366"/>
    </location>
</feature>
<evidence type="ECO:0000256" key="4">
    <source>
        <dbReference type="ARBA" id="ARBA00023054"/>
    </source>
</evidence>
<feature type="compositionally biased region" description="Low complexity" evidence="7">
    <location>
        <begin position="978"/>
        <end position="995"/>
    </location>
</feature>
<feature type="coiled-coil region" evidence="6">
    <location>
        <begin position="1268"/>
        <end position="1327"/>
    </location>
</feature>
<keyword evidence="9" id="KW-1185">Reference proteome</keyword>
<evidence type="ECO:0000256" key="2">
    <source>
        <dbReference type="ARBA" id="ARBA00022741"/>
    </source>
</evidence>
<dbReference type="InParanoid" id="Q4Q4E0"/>
<feature type="region of interest" description="Disordered" evidence="7">
    <location>
        <begin position="505"/>
        <end position="528"/>
    </location>
</feature>
<dbReference type="VEuPathDB" id="TriTrypDB:LMJFC_330014100"/>
<feature type="compositionally biased region" description="Low complexity" evidence="7">
    <location>
        <begin position="659"/>
        <end position="683"/>
    </location>
</feature>
<dbReference type="HOGENOM" id="CLU_254325_0_0_1"/>
<evidence type="ECO:0000256" key="7">
    <source>
        <dbReference type="SAM" id="MobiDB-lite"/>
    </source>
</evidence>
<dbReference type="InterPro" id="IPR044986">
    <property type="entry name" value="KIF15/KIN-12"/>
</dbReference>
<dbReference type="VEuPathDB" id="TriTrypDB:LmjF.33.0650"/>
<dbReference type="eggNOG" id="ENOG502QVD9">
    <property type="taxonomic scope" value="Eukaryota"/>
</dbReference>
<dbReference type="VEuPathDB" id="TriTrypDB:LMJSD75_330013100"/>
<dbReference type="PANTHER" id="PTHR37739:SF16">
    <property type="entry name" value="KINESIN-LIKE PROTEIN"/>
    <property type="match status" value="1"/>
</dbReference>
<dbReference type="Proteomes" id="UP000000542">
    <property type="component" value="Chromosome 33"/>
</dbReference>
<dbReference type="VEuPathDB" id="TriTrypDB:LMJLV39_330013300"/>
<keyword evidence="1" id="KW-0493">Microtubule</keyword>
<feature type="region of interest" description="Disordered" evidence="7">
    <location>
        <begin position="595"/>
        <end position="623"/>
    </location>
</feature>
<dbReference type="EMBL" id="FR796429">
    <property type="protein sequence ID" value="CAJ06070.1"/>
    <property type="molecule type" value="Genomic_DNA"/>
</dbReference>
<feature type="region of interest" description="Disordered" evidence="7">
    <location>
        <begin position="1203"/>
        <end position="1267"/>
    </location>
</feature>
<keyword evidence="2" id="KW-0547">Nucleotide-binding</keyword>
<gene>
    <name evidence="8" type="ORF">LMJF_33_0650</name>
</gene>
<keyword evidence="4 6" id="KW-0175">Coiled coil</keyword>
<protein>
    <submittedName>
        <fullName evidence="8">Uncharacterized protein</fullName>
    </submittedName>
</protein>
<dbReference type="GeneID" id="5654458"/>
<keyword evidence="3" id="KW-0067">ATP-binding</keyword>
<feature type="region of interest" description="Disordered" evidence="7">
    <location>
        <begin position="658"/>
        <end position="692"/>
    </location>
</feature>
<proteinExistence type="predicted"/>
<feature type="coiled-coil region" evidence="6">
    <location>
        <begin position="564"/>
        <end position="594"/>
    </location>
</feature>
<dbReference type="RefSeq" id="XP_001685808.1">
    <property type="nucleotide sequence ID" value="XM_001685756.1"/>
</dbReference>
<feature type="region of interest" description="Disordered" evidence="7">
    <location>
        <begin position="713"/>
        <end position="733"/>
    </location>
</feature>
<accession>Q4Q4E0</accession>
<feature type="region of interest" description="Disordered" evidence="7">
    <location>
        <begin position="1330"/>
        <end position="1401"/>
    </location>
</feature>
<evidence type="ECO:0000313" key="9">
    <source>
        <dbReference type="Proteomes" id="UP000000542"/>
    </source>
</evidence>